<keyword evidence="2" id="KW-1185">Reference proteome</keyword>
<dbReference type="AlphaFoldDB" id="E9G2M3"/>
<sequence length="65" mass="7132">MVSGAQGPTRSRYRFQATVTLFLPPLFAIHALHPAAAPDFVCLPVHFRRKPDTCAVCHPDSSQSL</sequence>
<dbReference type="KEGG" id="dpx:DAPPUDRAFT_237045"/>
<proteinExistence type="predicted"/>
<name>E9G2M3_DAPPU</name>
<evidence type="ECO:0000313" key="1">
    <source>
        <dbReference type="EMBL" id="EFX86290.1"/>
    </source>
</evidence>
<dbReference type="Proteomes" id="UP000000305">
    <property type="component" value="Unassembled WGS sequence"/>
</dbReference>
<evidence type="ECO:0000313" key="2">
    <source>
        <dbReference type="Proteomes" id="UP000000305"/>
    </source>
</evidence>
<protein>
    <submittedName>
        <fullName evidence="1">Uncharacterized protein</fullName>
    </submittedName>
</protein>
<gene>
    <name evidence="1" type="ORF">DAPPUDRAFT_237045</name>
</gene>
<reference evidence="1 2" key="1">
    <citation type="journal article" date="2011" name="Science">
        <title>The ecoresponsive genome of Daphnia pulex.</title>
        <authorList>
            <person name="Colbourne J.K."/>
            <person name="Pfrender M.E."/>
            <person name="Gilbert D."/>
            <person name="Thomas W.K."/>
            <person name="Tucker A."/>
            <person name="Oakley T.H."/>
            <person name="Tokishita S."/>
            <person name="Aerts A."/>
            <person name="Arnold G.J."/>
            <person name="Basu M.K."/>
            <person name="Bauer D.J."/>
            <person name="Caceres C.E."/>
            <person name="Carmel L."/>
            <person name="Casola C."/>
            <person name="Choi J.H."/>
            <person name="Detter J.C."/>
            <person name="Dong Q."/>
            <person name="Dusheyko S."/>
            <person name="Eads B.D."/>
            <person name="Frohlich T."/>
            <person name="Geiler-Samerotte K.A."/>
            <person name="Gerlach D."/>
            <person name="Hatcher P."/>
            <person name="Jogdeo S."/>
            <person name="Krijgsveld J."/>
            <person name="Kriventseva E.V."/>
            <person name="Kultz D."/>
            <person name="Laforsch C."/>
            <person name="Lindquist E."/>
            <person name="Lopez J."/>
            <person name="Manak J.R."/>
            <person name="Muller J."/>
            <person name="Pangilinan J."/>
            <person name="Patwardhan R.P."/>
            <person name="Pitluck S."/>
            <person name="Pritham E.J."/>
            <person name="Rechtsteiner A."/>
            <person name="Rho M."/>
            <person name="Rogozin I.B."/>
            <person name="Sakarya O."/>
            <person name="Salamov A."/>
            <person name="Schaack S."/>
            <person name="Shapiro H."/>
            <person name="Shiga Y."/>
            <person name="Skalitzky C."/>
            <person name="Smith Z."/>
            <person name="Souvorov A."/>
            <person name="Sung W."/>
            <person name="Tang Z."/>
            <person name="Tsuchiya D."/>
            <person name="Tu H."/>
            <person name="Vos H."/>
            <person name="Wang M."/>
            <person name="Wolf Y.I."/>
            <person name="Yamagata H."/>
            <person name="Yamada T."/>
            <person name="Ye Y."/>
            <person name="Shaw J.R."/>
            <person name="Andrews J."/>
            <person name="Crease T.J."/>
            <person name="Tang H."/>
            <person name="Lucas S.M."/>
            <person name="Robertson H.M."/>
            <person name="Bork P."/>
            <person name="Koonin E.V."/>
            <person name="Zdobnov E.M."/>
            <person name="Grigoriev I.V."/>
            <person name="Lynch M."/>
            <person name="Boore J.L."/>
        </authorList>
    </citation>
    <scope>NUCLEOTIDE SEQUENCE [LARGE SCALE GENOMIC DNA]</scope>
</reference>
<accession>E9G2M3</accession>
<organism evidence="1 2">
    <name type="scientific">Daphnia pulex</name>
    <name type="common">Water flea</name>
    <dbReference type="NCBI Taxonomy" id="6669"/>
    <lineage>
        <taxon>Eukaryota</taxon>
        <taxon>Metazoa</taxon>
        <taxon>Ecdysozoa</taxon>
        <taxon>Arthropoda</taxon>
        <taxon>Crustacea</taxon>
        <taxon>Branchiopoda</taxon>
        <taxon>Diplostraca</taxon>
        <taxon>Cladocera</taxon>
        <taxon>Anomopoda</taxon>
        <taxon>Daphniidae</taxon>
        <taxon>Daphnia</taxon>
    </lineage>
</organism>
<dbReference type="HOGENOM" id="CLU_2851961_0_0_1"/>
<dbReference type="InParanoid" id="E9G2M3"/>
<dbReference type="EMBL" id="GL732530">
    <property type="protein sequence ID" value="EFX86290.1"/>
    <property type="molecule type" value="Genomic_DNA"/>
</dbReference>